<feature type="region of interest" description="Disordered" evidence="1">
    <location>
        <begin position="106"/>
        <end position="129"/>
    </location>
</feature>
<dbReference type="FunCoup" id="A0A6I9R2K9">
    <property type="interactions" value="8"/>
</dbReference>
<dbReference type="OrthoDB" id="298344at2759"/>
<dbReference type="PANTHER" id="PTHR34194">
    <property type="entry name" value="F14J8.16 PROTEIN"/>
    <property type="match status" value="1"/>
</dbReference>
<dbReference type="InParanoid" id="A0A6I9R2K9"/>
<gene>
    <name evidence="3" type="primary">LOC105043520</name>
</gene>
<protein>
    <submittedName>
        <fullName evidence="3">Uncharacterized protein LOC105043520</fullName>
    </submittedName>
</protein>
<dbReference type="PANTHER" id="PTHR34194:SF25">
    <property type="entry name" value="OS05G0423200 PROTEIN"/>
    <property type="match status" value="1"/>
</dbReference>
<evidence type="ECO:0000256" key="1">
    <source>
        <dbReference type="SAM" id="MobiDB-lite"/>
    </source>
</evidence>
<organism evidence="2 3">
    <name type="scientific">Elaeis guineensis var. tenera</name>
    <name type="common">Oil palm</name>
    <dbReference type="NCBI Taxonomy" id="51953"/>
    <lineage>
        <taxon>Eukaryota</taxon>
        <taxon>Viridiplantae</taxon>
        <taxon>Streptophyta</taxon>
        <taxon>Embryophyta</taxon>
        <taxon>Tracheophyta</taxon>
        <taxon>Spermatophyta</taxon>
        <taxon>Magnoliopsida</taxon>
        <taxon>Liliopsida</taxon>
        <taxon>Arecaceae</taxon>
        <taxon>Arecoideae</taxon>
        <taxon>Cocoseae</taxon>
        <taxon>Elaeidinae</taxon>
        <taxon>Elaeis</taxon>
    </lineage>
</organism>
<dbReference type="Proteomes" id="UP000504607">
    <property type="component" value="Chromosome 4"/>
</dbReference>
<dbReference type="AlphaFoldDB" id="A0A6I9R2K9"/>
<sequence length="371" mass="41803">MAPPSARNTRWLEASSRKKRLRSATLLLSSPNPPAAKAPAIAADNSSQTLNREVFNGAEADMDAEYKIFLEHLRVDGKSYVFEMVIGGGSGPPLRLKYEEDDDDSEVIQNRSPGSRGSVSSAARSFSGRKRLKGQNSKLNLSEVFAPCSLVAAECEDGSMVDENYQKFLSHVRVYNGSMILELDNNVVVRYEEEVEDGEAEEERVEQLLPGTEDLGKSNVVSVSMELQPYDDSLQLSNTCATEEGGCSVETVSCGIPASFEIRLMSILQKPFDQKEYEKLMEMANVRTPKMRSKILRNETKIYPTKELGLSYLDYFPELARRMENKNCHEQLDLLRGFFFWLENVGHDGAYMPWLKVKEKMHPLQIEMSEK</sequence>
<name>A0A6I9R2K9_ELAGV</name>
<proteinExistence type="predicted"/>
<evidence type="ECO:0000313" key="3">
    <source>
        <dbReference type="RefSeq" id="XP_010919399.1"/>
    </source>
</evidence>
<keyword evidence="2" id="KW-1185">Reference proteome</keyword>
<reference evidence="3" key="1">
    <citation type="submission" date="2025-08" db="UniProtKB">
        <authorList>
            <consortium name="RefSeq"/>
        </authorList>
    </citation>
    <scope>IDENTIFICATION</scope>
</reference>
<accession>A0A6I9R2K9</accession>
<evidence type="ECO:0000313" key="2">
    <source>
        <dbReference type="Proteomes" id="UP000504607"/>
    </source>
</evidence>
<feature type="compositionally biased region" description="Low complexity" evidence="1">
    <location>
        <begin position="111"/>
        <end position="126"/>
    </location>
</feature>
<dbReference type="RefSeq" id="XP_010919399.1">
    <property type="nucleotide sequence ID" value="XM_010921097.3"/>
</dbReference>